<keyword evidence="1" id="KW-1133">Transmembrane helix</keyword>
<evidence type="ECO:0000313" key="3">
    <source>
        <dbReference type="Proteomes" id="UP000287033"/>
    </source>
</evidence>
<comment type="caution">
    <text evidence="2">The sequence shown here is derived from an EMBL/GenBank/DDBJ whole genome shotgun (WGS) entry which is preliminary data.</text>
</comment>
<name>A0A401S640_CHIPU</name>
<reference evidence="2 3" key="1">
    <citation type="journal article" date="2018" name="Nat. Ecol. Evol.">
        <title>Shark genomes provide insights into elasmobranch evolution and the origin of vertebrates.</title>
        <authorList>
            <person name="Hara Y"/>
            <person name="Yamaguchi K"/>
            <person name="Onimaru K"/>
            <person name="Kadota M"/>
            <person name="Koyanagi M"/>
            <person name="Keeley SD"/>
            <person name="Tatsumi K"/>
            <person name="Tanaka K"/>
            <person name="Motone F"/>
            <person name="Kageyama Y"/>
            <person name="Nozu R"/>
            <person name="Adachi N"/>
            <person name="Nishimura O"/>
            <person name="Nakagawa R"/>
            <person name="Tanegashima C"/>
            <person name="Kiyatake I"/>
            <person name="Matsumoto R"/>
            <person name="Murakumo K"/>
            <person name="Nishida K"/>
            <person name="Terakita A"/>
            <person name="Kuratani S"/>
            <person name="Sato K"/>
            <person name="Hyodo S Kuraku.S."/>
        </authorList>
    </citation>
    <scope>NUCLEOTIDE SEQUENCE [LARGE SCALE GENOMIC DNA]</scope>
</reference>
<evidence type="ECO:0000313" key="2">
    <source>
        <dbReference type="EMBL" id="GCC25847.1"/>
    </source>
</evidence>
<dbReference type="EMBL" id="BEZZ01000100">
    <property type="protein sequence ID" value="GCC25847.1"/>
    <property type="molecule type" value="Genomic_DNA"/>
</dbReference>
<keyword evidence="3" id="KW-1185">Reference proteome</keyword>
<dbReference type="OrthoDB" id="8949303at2759"/>
<organism evidence="2 3">
    <name type="scientific">Chiloscyllium punctatum</name>
    <name type="common">Brownbanded bambooshark</name>
    <name type="synonym">Hemiscyllium punctatum</name>
    <dbReference type="NCBI Taxonomy" id="137246"/>
    <lineage>
        <taxon>Eukaryota</taxon>
        <taxon>Metazoa</taxon>
        <taxon>Chordata</taxon>
        <taxon>Craniata</taxon>
        <taxon>Vertebrata</taxon>
        <taxon>Chondrichthyes</taxon>
        <taxon>Elasmobranchii</taxon>
        <taxon>Galeomorphii</taxon>
        <taxon>Galeoidea</taxon>
        <taxon>Orectolobiformes</taxon>
        <taxon>Hemiscylliidae</taxon>
        <taxon>Chiloscyllium</taxon>
    </lineage>
</organism>
<evidence type="ECO:0000256" key="1">
    <source>
        <dbReference type="SAM" id="Phobius"/>
    </source>
</evidence>
<dbReference type="STRING" id="137246.A0A401S640"/>
<proteinExistence type="predicted"/>
<gene>
    <name evidence="2" type="ORF">chiPu_0004259</name>
</gene>
<dbReference type="Proteomes" id="UP000287033">
    <property type="component" value="Unassembled WGS sequence"/>
</dbReference>
<dbReference type="AlphaFoldDB" id="A0A401S640"/>
<keyword evidence="1" id="KW-0472">Membrane</keyword>
<accession>A0A401S640</accession>
<feature type="transmembrane region" description="Helical" evidence="1">
    <location>
        <begin position="12"/>
        <end position="31"/>
    </location>
</feature>
<sequence>MKRKQKRFLQMIGLFIAALVFLPNVGIWSLYKEKHLEKSTEAGVFQQLEQKQDIPTSEVLVTKQLWKRLLFIEDHDRYHCRLEGMHFAELIDVACSVE</sequence>
<protein>
    <submittedName>
        <fullName evidence="2">Uncharacterized protein</fullName>
    </submittedName>
</protein>
<keyword evidence="1" id="KW-0812">Transmembrane</keyword>